<protein>
    <recommendedName>
        <fullName evidence="5">CENP-V/GFA domain-containing protein</fullName>
    </recommendedName>
</protein>
<dbReference type="PANTHER" id="PTHR33337:SF30">
    <property type="entry name" value="DUF636 DOMAIN PROTEIN (AFU_ORTHOLOGUE AFUA_1G03180)"/>
    <property type="match status" value="1"/>
</dbReference>
<keyword evidence="2" id="KW-0479">Metal-binding</keyword>
<comment type="caution">
    <text evidence="6">The sequence shown here is derived from an EMBL/GenBank/DDBJ whole genome shotgun (WGS) entry which is preliminary data.</text>
</comment>
<dbReference type="PROSITE" id="PS51891">
    <property type="entry name" value="CENP_V_GFA"/>
    <property type="match status" value="1"/>
</dbReference>
<dbReference type="SUPFAM" id="SSF51316">
    <property type="entry name" value="Mss4-like"/>
    <property type="match status" value="2"/>
</dbReference>
<accession>A0ABR1NVM0</accession>
<keyword evidence="4" id="KW-0456">Lyase</keyword>
<evidence type="ECO:0000313" key="6">
    <source>
        <dbReference type="EMBL" id="KAK7716773.1"/>
    </source>
</evidence>
<dbReference type="Gene3D" id="2.170.150.70">
    <property type="match status" value="1"/>
</dbReference>
<evidence type="ECO:0000256" key="4">
    <source>
        <dbReference type="ARBA" id="ARBA00023239"/>
    </source>
</evidence>
<proteinExistence type="inferred from homology"/>
<dbReference type="PANTHER" id="PTHR33337">
    <property type="entry name" value="GFA DOMAIN-CONTAINING PROTEIN"/>
    <property type="match status" value="1"/>
</dbReference>
<organism evidence="6 7">
    <name type="scientific">Diaporthe eres</name>
    <name type="common">Phomopsis oblonga</name>
    <dbReference type="NCBI Taxonomy" id="83184"/>
    <lineage>
        <taxon>Eukaryota</taxon>
        <taxon>Fungi</taxon>
        <taxon>Dikarya</taxon>
        <taxon>Ascomycota</taxon>
        <taxon>Pezizomycotina</taxon>
        <taxon>Sordariomycetes</taxon>
        <taxon>Sordariomycetidae</taxon>
        <taxon>Diaporthales</taxon>
        <taxon>Diaporthaceae</taxon>
        <taxon>Diaporthe</taxon>
        <taxon>Diaporthe eres species complex</taxon>
    </lineage>
</organism>
<evidence type="ECO:0000313" key="7">
    <source>
        <dbReference type="Proteomes" id="UP001430848"/>
    </source>
</evidence>
<dbReference type="InterPro" id="IPR006913">
    <property type="entry name" value="CENP-V/GFA"/>
</dbReference>
<evidence type="ECO:0000256" key="1">
    <source>
        <dbReference type="ARBA" id="ARBA00005495"/>
    </source>
</evidence>
<name>A0ABR1NVM0_DIAER</name>
<evidence type="ECO:0000256" key="3">
    <source>
        <dbReference type="ARBA" id="ARBA00022833"/>
    </source>
</evidence>
<dbReference type="InterPro" id="IPR011057">
    <property type="entry name" value="Mss4-like_sf"/>
</dbReference>
<keyword evidence="3" id="KW-0862">Zinc</keyword>
<evidence type="ECO:0000256" key="2">
    <source>
        <dbReference type="ARBA" id="ARBA00022723"/>
    </source>
</evidence>
<gene>
    <name evidence="6" type="ORF">SLS63_010976</name>
</gene>
<evidence type="ECO:0000259" key="5">
    <source>
        <dbReference type="PROSITE" id="PS51891"/>
    </source>
</evidence>
<reference evidence="6 7" key="1">
    <citation type="submission" date="2024-02" db="EMBL/GenBank/DDBJ databases">
        <title>De novo assembly and annotation of 12 fungi associated with fruit tree decline syndrome in Ontario, Canada.</title>
        <authorList>
            <person name="Sulman M."/>
            <person name="Ellouze W."/>
            <person name="Ilyukhin E."/>
        </authorList>
    </citation>
    <scope>NUCLEOTIDE SEQUENCE [LARGE SCALE GENOMIC DNA]</scope>
    <source>
        <strain evidence="6 7">M169</strain>
    </source>
</reference>
<keyword evidence="7" id="KW-1185">Reference proteome</keyword>
<comment type="similarity">
    <text evidence="1">Belongs to the Gfa family.</text>
</comment>
<dbReference type="EMBL" id="JAKNSF020000097">
    <property type="protein sequence ID" value="KAK7716773.1"/>
    <property type="molecule type" value="Genomic_DNA"/>
</dbReference>
<dbReference type="Gene3D" id="3.90.1590.10">
    <property type="entry name" value="glutathione-dependent formaldehyde- activating enzyme (gfa)"/>
    <property type="match status" value="1"/>
</dbReference>
<dbReference type="Pfam" id="PF04828">
    <property type="entry name" value="GFA"/>
    <property type="match status" value="1"/>
</dbReference>
<dbReference type="Proteomes" id="UP001430848">
    <property type="component" value="Unassembled WGS sequence"/>
</dbReference>
<feature type="domain" description="CENP-V/GFA" evidence="5">
    <location>
        <begin position="10"/>
        <end position="146"/>
    </location>
</feature>
<sequence>MVNSDDQVHITAQCLCKRHTFATAVPRSSLPLKATACHCTSCRKCTGALYSTALKSWPGDGDAIRDSTLKRYSFSKQLAVLFCGACSSPMFFEIHSGQYREFDSASGGEYGVMTGALSNDGPDGLVRLENHVFVGDTKDGGASMWMRRPNGDGVEARRWMGLPSKSEEVAFDWPGASNAGAEVQSNLAAEIPIRCHCGGVDLVFQRQKAEEEFMAKAKSELPWFVHPETKKLMASIDPCDSCRLSSGVDFWTWTFVLIRNIGFAPNTNGNESSFPDNTKGLKAAVEKKGPDRDTRLGTLAYFASSEDVQRYFCSRCSASVFYAVDDRPDMMDLAVGLLDSADGARAESLLCWSMVKTLPKFVWRDDMLNGWRKHWLESVETEAEEHRKATR</sequence>